<dbReference type="Proteomes" id="UP000694904">
    <property type="component" value="Chromosome X"/>
</dbReference>
<evidence type="ECO:0000256" key="4">
    <source>
        <dbReference type="ARBA" id="ARBA00022729"/>
    </source>
</evidence>
<dbReference type="InterPro" id="IPR001283">
    <property type="entry name" value="CRISP-related"/>
</dbReference>
<dbReference type="InterPro" id="IPR034763">
    <property type="entry name" value="P14a_insect"/>
</dbReference>
<dbReference type="PANTHER" id="PTHR10334">
    <property type="entry name" value="CYSTEINE-RICH SECRETORY PROTEIN-RELATED"/>
    <property type="match status" value="1"/>
</dbReference>
<evidence type="ECO:0000256" key="5">
    <source>
        <dbReference type="SAM" id="SignalP"/>
    </source>
</evidence>
<protein>
    <submittedName>
        <fullName evidence="8">Venom allergen 5-like</fullName>
    </submittedName>
</protein>
<evidence type="ECO:0000313" key="8">
    <source>
        <dbReference type="RefSeq" id="XP_017871010.1"/>
    </source>
</evidence>
<feature type="chain" id="PRO_5047472485" evidence="5">
    <location>
        <begin position="20"/>
        <end position="257"/>
    </location>
</feature>
<keyword evidence="3" id="KW-0964">Secreted</keyword>
<dbReference type="InterPro" id="IPR014044">
    <property type="entry name" value="CAP_dom"/>
</dbReference>
<evidence type="ECO:0000313" key="7">
    <source>
        <dbReference type="Proteomes" id="UP000694904"/>
    </source>
</evidence>
<reference evidence="7" key="1">
    <citation type="journal article" date="1997" name="Nucleic Acids Res.">
        <title>tRNAscan-SE: a program for improved detection of transfer RNA genes in genomic sequence.</title>
        <authorList>
            <person name="Lowe T.M."/>
            <person name="Eddy S.R."/>
        </authorList>
    </citation>
    <scope>NUCLEOTIDE SEQUENCE [LARGE SCALE GENOMIC DNA]</scope>
</reference>
<keyword evidence="7" id="KW-1185">Reference proteome</keyword>
<dbReference type="GeneID" id="108619152"/>
<accession>A0ABM1PUX4</accession>
<dbReference type="SUPFAM" id="SSF55797">
    <property type="entry name" value="PR-1-like"/>
    <property type="match status" value="1"/>
</dbReference>
<reference evidence="7" key="2">
    <citation type="journal article" date="2016" name="G3 (Bethesda)">
        <title>Genome Evolution in Three Species of Cactophilic Drosophila.</title>
        <authorList>
            <person name="Sanchez-Flores A."/>
            <person name="Penazola F."/>
            <person name="Carpinteyro-Ponce J."/>
            <person name="Nazario-Yepiz N."/>
            <person name="Abreu-Goodger C."/>
            <person name="Machado C.A."/>
            <person name="Markow T.A."/>
        </authorList>
    </citation>
    <scope>NUCLEOTIDE SEQUENCE [LARGE SCALE GENOMIC DNA]</scope>
</reference>
<dbReference type="RefSeq" id="XP_017871010.1">
    <property type="nucleotide sequence ID" value="XM_018015521.1"/>
</dbReference>
<gene>
    <name evidence="8" type="primary">LOC108619152</name>
</gene>
<dbReference type="CDD" id="cd05380">
    <property type="entry name" value="CAP_euk"/>
    <property type="match status" value="1"/>
</dbReference>
<evidence type="ECO:0000259" key="6">
    <source>
        <dbReference type="SMART" id="SM00198"/>
    </source>
</evidence>
<dbReference type="PIRSF" id="PIRSF038921">
    <property type="entry name" value="P14a"/>
    <property type="match status" value="1"/>
</dbReference>
<comment type="similarity">
    <text evidence="2">Belongs to the CRISP family.</text>
</comment>
<feature type="signal peptide" evidence="5">
    <location>
        <begin position="1"/>
        <end position="19"/>
    </location>
</feature>
<evidence type="ECO:0000256" key="1">
    <source>
        <dbReference type="ARBA" id="ARBA00004613"/>
    </source>
</evidence>
<proteinExistence type="inferred from homology"/>
<dbReference type="Gene3D" id="3.40.33.10">
    <property type="entry name" value="CAP"/>
    <property type="match status" value="1"/>
</dbReference>
<keyword evidence="4 5" id="KW-0732">Signal</keyword>
<sequence length="257" mass="28305">MLNICVPIIFGLCLGVACATNYCKYNCRGIQHIGCNHNGDWKASCPKDRALVSLSAAEKKVILRYHNEYRNTIAGGSGNRLPAACRMATMQWDDELAYLASLNVKTCTMTHDNCHNTPAFQYSGQNLAWVSYNGVLNVTDKTSVCFKMWYNELPHVNKNIVTSFPAVYNGPVIGHVTVMAADRNTHVGCAASTYSSGGNFYKVFLIACNYATNNLYGVKVYDTCSKPATKCTTGVNPEYKFLCSSKEVYDVNNISFG</sequence>
<comment type="subcellular location">
    <subcellularLocation>
        <location evidence="1">Secreted</location>
    </subcellularLocation>
</comment>
<dbReference type="Pfam" id="PF00188">
    <property type="entry name" value="CAP"/>
    <property type="match status" value="1"/>
</dbReference>
<reference evidence="8" key="3">
    <citation type="submission" date="2025-08" db="UniProtKB">
        <authorList>
            <consortium name="RefSeq"/>
        </authorList>
    </citation>
    <scope>IDENTIFICATION</scope>
    <source>
        <tissue evidence="8">Whole organism</tissue>
    </source>
</reference>
<name>A0ABM1PUX4_DROAR</name>
<dbReference type="SMART" id="SM00198">
    <property type="entry name" value="SCP"/>
    <property type="match status" value="1"/>
</dbReference>
<evidence type="ECO:0000256" key="2">
    <source>
        <dbReference type="ARBA" id="ARBA00009923"/>
    </source>
</evidence>
<organism evidence="7 8">
    <name type="scientific">Drosophila arizonae</name>
    <name type="common">Fruit fly</name>
    <dbReference type="NCBI Taxonomy" id="7263"/>
    <lineage>
        <taxon>Eukaryota</taxon>
        <taxon>Metazoa</taxon>
        <taxon>Ecdysozoa</taxon>
        <taxon>Arthropoda</taxon>
        <taxon>Hexapoda</taxon>
        <taxon>Insecta</taxon>
        <taxon>Pterygota</taxon>
        <taxon>Neoptera</taxon>
        <taxon>Endopterygota</taxon>
        <taxon>Diptera</taxon>
        <taxon>Brachycera</taxon>
        <taxon>Muscomorpha</taxon>
        <taxon>Ephydroidea</taxon>
        <taxon>Drosophilidae</taxon>
        <taxon>Drosophila</taxon>
    </lineage>
</organism>
<feature type="domain" description="SCP" evidence="6">
    <location>
        <begin position="57"/>
        <end position="216"/>
    </location>
</feature>
<evidence type="ECO:0000256" key="3">
    <source>
        <dbReference type="ARBA" id="ARBA00022525"/>
    </source>
</evidence>
<dbReference type="InterPro" id="IPR035940">
    <property type="entry name" value="CAP_sf"/>
</dbReference>